<dbReference type="Gene3D" id="3.20.20.140">
    <property type="entry name" value="Metal-dependent hydrolases"/>
    <property type="match status" value="1"/>
</dbReference>
<comment type="caution">
    <text evidence="1">The sequence shown here is derived from an EMBL/GenBank/DDBJ whole genome shotgun (WGS) entry which is preliminary data.</text>
</comment>
<organism evidence="1 2">
    <name type="scientific">Mediterraneibacter gnavus</name>
    <name type="common">Ruminococcus gnavus</name>
    <dbReference type="NCBI Taxonomy" id="33038"/>
    <lineage>
        <taxon>Bacteria</taxon>
        <taxon>Bacillati</taxon>
        <taxon>Bacillota</taxon>
        <taxon>Clostridia</taxon>
        <taxon>Lachnospirales</taxon>
        <taxon>Lachnospiraceae</taxon>
        <taxon>Mediterraneibacter</taxon>
    </lineage>
</organism>
<dbReference type="GO" id="GO:0004725">
    <property type="term" value="F:protein tyrosine phosphatase activity"/>
    <property type="evidence" value="ECO:0007669"/>
    <property type="project" value="InterPro"/>
</dbReference>
<proteinExistence type="predicted"/>
<sequence>MGAQIQLTSANVLGKSGWWQKQFCHKMIQKKQVHYIASDAHDQVHRKPDLLPCAEYVSKKYGQQMAEQIFIKNPAKIIKKSKKMQDKRRNQ</sequence>
<dbReference type="AlphaFoldDB" id="A0A412BZ31"/>
<name>A0A412BZ31_MEDGN</name>
<dbReference type="InterPro" id="IPR016667">
    <property type="entry name" value="Caps_polysacc_synth_CpsB/CapC"/>
</dbReference>
<evidence type="ECO:0000313" key="1">
    <source>
        <dbReference type="EMBL" id="RGQ65995.1"/>
    </source>
</evidence>
<accession>A0A412BZ31</accession>
<evidence type="ECO:0000313" key="2">
    <source>
        <dbReference type="Proteomes" id="UP000286137"/>
    </source>
</evidence>
<gene>
    <name evidence="1" type="ORF">DWY88_11180</name>
</gene>
<protein>
    <recommendedName>
        <fullName evidence="3">Protein-tyrosine-phosphatase</fullName>
    </recommendedName>
</protein>
<dbReference type="Proteomes" id="UP000286137">
    <property type="component" value="Unassembled WGS sequence"/>
</dbReference>
<reference evidence="1 2" key="1">
    <citation type="submission" date="2018-08" db="EMBL/GenBank/DDBJ databases">
        <title>A genome reference for cultivated species of the human gut microbiota.</title>
        <authorList>
            <person name="Zou Y."/>
            <person name="Xue W."/>
            <person name="Luo G."/>
        </authorList>
    </citation>
    <scope>NUCLEOTIDE SEQUENCE [LARGE SCALE GENOMIC DNA]</scope>
    <source>
        <strain evidence="1 2">AF27-4BH</strain>
    </source>
</reference>
<dbReference type="GO" id="GO:0030145">
    <property type="term" value="F:manganese ion binding"/>
    <property type="evidence" value="ECO:0007669"/>
    <property type="project" value="InterPro"/>
</dbReference>
<dbReference type="EMBL" id="QRTJ01000022">
    <property type="protein sequence ID" value="RGQ65995.1"/>
    <property type="molecule type" value="Genomic_DNA"/>
</dbReference>
<evidence type="ECO:0008006" key="3">
    <source>
        <dbReference type="Google" id="ProtNLM"/>
    </source>
</evidence>
<dbReference type="Pfam" id="PF19567">
    <property type="entry name" value="CpsB_CapC"/>
    <property type="match status" value="1"/>
</dbReference>